<keyword evidence="2" id="KW-1185">Reference proteome</keyword>
<dbReference type="EMBL" id="PDOD01000002">
    <property type="protein sequence ID" value="PYZ93030.1"/>
    <property type="molecule type" value="Genomic_DNA"/>
</dbReference>
<reference evidence="1 2" key="1">
    <citation type="submission" date="2017-10" db="EMBL/GenBank/DDBJ databases">
        <title>Bacillus sp. nov., a halophilic bacterium isolated from a Keqin Lake.</title>
        <authorList>
            <person name="Wang H."/>
        </authorList>
    </citation>
    <scope>NUCLEOTIDE SEQUENCE [LARGE SCALE GENOMIC DNA]</scope>
    <source>
        <strain evidence="1 2">KQ-12</strain>
    </source>
</reference>
<organism evidence="1 2">
    <name type="scientific">Salipaludibacillus keqinensis</name>
    <dbReference type="NCBI Taxonomy" id="2045207"/>
    <lineage>
        <taxon>Bacteria</taxon>
        <taxon>Bacillati</taxon>
        <taxon>Bacillota</taxon>
        <taxon>Bacilli</taxon>
        <taxon>Bacillales</taxon>
        <taxon>Bacillaceae</taxon>
    </lineage>
</organism>
<dbReference type="GO" id="GO:0016773">
    <property type="term" value="F:phosphotransferase activity, alcohol group as acceptor"/>
    <property type="evidence" value="ECO:0007669"/>
    <property type="project" value="InterPro"/>
</dbReference>
<comment type="caution">
    <text evidence="1">The sequence shown here is derived from an EMBL/GenBank/DDBJ whole genome shotgun (WGS) entry which is preliminary data.</text>
</comment>
<dbReference type="Pfam" id="PF04655">
    <property type="entry name" value="APH_6_hur"/>
    <property type="match status" value="1"/>
</dbReference>
<protein>
    <submittedName>
        <fullName evidence="1">Hydrogenase expression protein HypB</fullName>
    </submittedName>
</protein>
<gene>
    <name evidence="1" type="ORF">CR194_07475</name>
</gene>
<dbReference type="Proteomes" id="UP000248214">
    <property type="component" value="Unassembled WGS sequence"/>
</dbReference>
<proteinExistence type="predicted"/>
<dbReference type="SUPFAM" id="SSF56112">
    <property type="entry name" value="Protein kinase-like (PK-like)"/>
    <property type="match status" value="1"/>
</dbReference>
<dbReference type="GO" id="GO:0019748">
    <property type="term" value="P:secondary metabolic process"/>
    <property type="evidence" value="ECO:0007669"/>
    <property type="project" value="InterPro"/>
</dbReference>
<name>A0A323TE86_9BACI</name>
<dbReference type="AlphaFoldDB" id="A0A323TE86"/>
<sequence length="309" mass="35684">MNFQDQFVKNVRLYFKTKGEKWLQQLPSLIHYCEETWSLTIKDPYKLSINFVAPAMAKDGREVVVKICLPGEDFLNEREALQSFNGNAMVKLIDSDKEKGIFILEKLSPGFTLAELKDDREACRLATKILQKLTTPAPNESKLPSTKAREQSLRDIVADHKHSSVITMGTLQKALKIFTHLNQTTTEWQILHGDFHHYNLLYSEDKGWKAIDPKGLIGEREYDLIQFMLNHLPDKGAYEVVANRVDIFIDELNLNKERLILWGYCHTVLATYWSIDDDGTFDKSFHQCIEIFEELYETLYGSISEVARS</sequence>
<dbReference type="InterPro" id="IPR006748">
    <property type="entry name" value="NH2Glyco/OHUrea_AB-resist_kin"/>
</dbReference>
<evidence type="ECO:0000313" key="1">
    <source>
        <dbReference type="EMBL" id="PYZ93030.1"/>
    </source>
</evidence>
<dbReference type="OrthoDB" id="179394at2"/>
<evidence type="ECO:0000313" key="2">
    <source>
        <dbReference type="Proteomes" id="UP000248214"/>
    </source>
</evidence>
<accession>A0A323TE86</accession>
<dbReference type="InterPro" id="IPR011009">
    <property type="entry name" value="Kinase-like_dom_sf"/>
</dbReference>